<dbReference type="InterPro" id="IPR035959">
    <property type="entry name" value="RutC-like_sf"/>
</dbReference>
<dbReference type="InterPro" id="IPR019897">
    <property type="entry name" value="RidA_CS"/>
</dbReference>
<comment type="caution">
    <text evidence="2">The sequence shown here is derived from an EMBL/GenBank/DDBJ whole genome shotgun (WGS) entry which is preliminary data.</text>
</comment>
<sequence length="128" mass="13453">MAKEIIQSDNAPAAIGPYAQGVRVGDQVWFSGQIPLDPVSGEVVSGGIAEQTEQVMKNMGAVLAAAGLNFGQVVKTTIYLVDLADFAVVNEIYGRFFPVAPPARATVEVAALPKGVSVEIEWIAHDDA</sequence>
<dbReference type="GO" id="GO:0019239">
    <property type="term" value="F:deaminase activity"/>
    <property type="evidence" value="ECO:0007669"/>
    <property type="project" value="TreeGrafter"/>
</dbReference>
<dbReference type="CDD" id="cd00448">
    <property type="entry name" value="YjgF_YER057c_UK114_family"/>
    <property type="match status" value="1"/>
</dbReference>
<dbReference type="Gene3D" id="3.30.1330.40">
    <property type="entry name" value="RutC-like"/>
    <property type="match status" value="1"/>
</dbReference>
<protein>
    <submittedName>
        <fullName evidence="2">Reactive intermediate/imine deaminase</fullName>
    </submittedName>
</protein>
<dbReference type="AlphaFoldDB" id="A0A1X0Y1F1"/>
<dbReference type="RefSeq" id="WP_085010784.1">
    <property type="nucleotide sequence ID" value="NZ_NAAD01000013.1"/>
</dbReference>
<evidence type="ECO:0000313" key="2">
    <source>
        <dbReference type="EMBL" id="ORJ59025.1"/>
    </source>
</evidence>
<accession>A0A1X0Y1F1</accession>
<gene>
    <name evidence="2" type="ORF">B5V00_10660</name>
</gene>
<organism evidence="2 3">
    <name type="scientific">Geothermobacter hydrogeniphilus</name>
    <dbReference type="NCBI Taxonomy" id="1969733"/>
    <lineage>
        <taxon>Bacteria</taxon>
        <taxon>Pseudomonadati</taxon>
        <taxon>Thermodesulfobacteriota</taxon>
        <taxon>Desulfuromonadia</taxon>
        <taxon>Desulfuromonadales</taxon>
        <taxon>Geothermobacteraceae</taxon>
        <taxon>Geothermobacter</taxon>
    </lineage>
</organism>
<dbReference type="Proteomes" id="UP000193136">
    <property type="component" value="Unassembled WGS sequence"/>
</dbReference>
<dbReference type="STRING" id="1969733.B5V00_10660"/>
<reference evidence="2 3" key="1">
    <citation type="submission" date="2017-03" db="EMBL/GenBank/DDBJ databases">
        <title>Genome sequence of Geothermobacter sp. EPR-M, Deep-Sea Iron Reducer.</title>
        <authorList>
            <person name="Tully B."/>
            <person name="Savalia P."/>
            <person name="Abuyen K."/>
            <person name="Baughan C."/>
            <person name="Romero E."/>
            <person name="Ronkowski C."/>
            <person name="Torres B."/>
            <person name="Tremblay J."/>
            <person name="Trujillo A."/>
            <person name="Tyler M."/>
            <person name="Perez-Rodriguez I."/>
            <person name="Amend J."/>
        </authorList>
    </citation>
    <scope>NUCLEOTIDE SEQUENCE [LARGE SCALE GENOMIC DNA]</scope>
    <source>
        <strain evidence="2 3">EPR-M</strain>
    </source>
</reference>
<dbReference type="GO" id="GO:0005829">
    <property type="term" value="C:cytosol"/>
    <property type="evidence" value="ECO:0007669"/>
    <property type="project" value="TreeGrafter"/>
</dbReference>
<dbReference type="PROSITE" id="PS01094">
    <property type="entry name" value="UPF0076"/>
    <property type="match status" value="1"/>
</dbReference>
<dbReference type="SUPFAM" id="SSF55298">
    <property type="entry name" value="YjgF-like"/>
    <property type="match status" value="1"/>
</dbReference>
<dbReference type="PANTHER" id="PTHR11803">
    <property type="entry name" value="2-IMINOBUTANOATE/2-IMINOPROPANOATE DEAMINASE RIDA"/>
    <property type="match status" value="1"/>
</dbReference>
<proteinExistence type="inferred from homology"/>
<name>A0A1X0Y1F1_9BACT</name>
<keyword evidence="3" id="KW-1185">Reference proteome</keyword>
<dbReference type="OrthoDB" id="9808943at2"/>
<dbReference type="InterPro" id="IPR006056">
    <property type="entry name" value="RidA"/>
</dbReference>
<evidence type="ECO:0000313" key="3">
    <source>
        <dbReference type="Proteomes" id="UP000193136"/>
    </source>
</evidence>
<evidence type="ECO:0000256" key="1">
    <source>
        <dbReference type="ARBA" id="ARBA00010552"/>
    </source>
</evidence>
<comment type="similarity">
    <text evidence="1">Belongs to the RutC family.</text>
</comment>
<dbReference type="InterPro" id="IPR006175">
    <property type="entry name" value="YjgF/YER057c/UK114"/>
</dbReference>
<dbReference type="Pfam" id="PF01042">
    <property type="entry name" value="Ribonuc_L-PSP"/>
    <property type="match status" value="1"/>
</dbReference>
<dbReference type="NCBIfam" id="TIGR00004">
    <property type="entry name" value="Rid family detoxifying hydrolase"/>
    <property type="match status" value="1"/>
</dbReference>
<dbReference type="EMBL" id="NAAD01000013">
    <property type="protein sequence ID" value="ORJ59025.1"/>
    <property type="molecule type" value="Genomic_DNA"/>
</dbReference>
<dbReference type="FunFam" id="3.30.1330.40:FF:000001">
    <property type="entry name" value="L-PSP family endoribonuclease"/>
    <property type="match status" value="1"/>
</dbReference>
<dbReference type="PANTHER" id="PTHR11803:SF39">
    <property type="entry name" value="2-IMINOBUTANOATE_2-IMINOPROPANOATE DEAMINASE"/>
    <property type="match status" value="1"/>
</dbReference>